<organism evidence="2 3">
    <name type="scientific">Streptomyces racemochromogenes</name>
    <dbReference type="NCBI Taxonomy" id="67353"/>
    <lineage>
        <taxon>Bacteria</taxon>
        <taxon>Bacillati</taxon>
        <taxon>Actinomycetota</taxon>
        <taxon>Actinomycetes</taxon>
        <taxon>Kitasatosporales</taxon>
        <taxon>Streptomycetaceae</taxon>
        <taxon>Streptomyces</taxon>
    </lineage>
</organism>
<evidence type="ECO:0000256" key="1">
    <source>
        <dbReference type="SAM" id="Phobius"/>
    </source>
</evidence>
<evidence type="ECO:0000313" key="3">
    <source>
        <dbReference type="Proteomes" id="UP001610631"/>
    </source>
</evidence>
<gene>
    <name evidence="2" type="ORF">WDV06_30410</name>
</gene>
<feature type="transmembrane region" description="Helical" evidence="1">
    <location>
        <begin position="37"/>
        <end position="56"/>
    </location>
</feature>
<dbReference type="RefSeq" id="WP_395513023.1">
    <property type="nucleotide sequence ID" value="NZ_JBBDHD010000123.1"/>
</dbReference>
<evidence type="ECO:0000313" key="2">
    <source>
        <dbReference type="EMBL" id="MFH7599378.1"/>
    </source>
</evidence>
<accession>A0ABW7PLU3</accession>
<feature type="transmembrane region" description="Helical" evidence="1">
    <location>
        <begin position="12"/>
        <end position="31"/>
    </location>
</feature>
<keyword evidence="1" id="KW-0812">Transmembrane</keyword>
<name>A0ABW7PLU3_9ACTN</name>
<comment type="caution">
    <text evidence="2">The sequence shown here is derived from an EMBL/GenBank/DDBJ whole genome shotgun (WGS) entry which is preliminary data.</text>
</comment>
<keyword evidence="3" id="KW-1185">Reference proteome</keyword>
<feature type="transmembrane region" description="Helical" evidence="1">
    <location>
        <begin position="140"/>
        <end position="157"/>
    </location>
</feature>
<reference evidence="2 3" key="1">
    <citation type="submission" date="2024-03" db="EMBL/GenBank/DDBJ databases">
        <title>Whole genome sequencing of Streptomyces racemochromogenes, to identify antimicrobial biosynthetic gene clusters.</title>
        <authorList>
            <person name="Suryawanshi P."/>
            <person name="Krishnaraj P.U."/>
            <person name="Arun Y.P."/>
            <person name="Suryawanshi M.P."/>
            <person name="Rakshit O."/>
        </authorList>
    </citation>
    <scope>NUCLEOTIDE SEQUENCE [LARGE SCALE GENOMIC DNA]</scope>
    <source>
        <strain evidence="2 3">AUDT626</strain>
    </source>
</reference>
<keyword evidence="1" id="KW-0472">Membrane</keyword>
<evidence type="ECO:0008006" key="4">
    <source>
        <dbReference type="Google" id="ProtNLM"/>
    </source>
</evidence>
<proteinExistence type="predicted"/>
<keyword evidence="1" id="KW-1133">Transmembrane helix</keyword>
<protein>
    <recommendedName>
        <fullName evidence="4">Integral membrane protein</fullName>
    </recommendedName>
</protein>
<dbReference type="EMBL" id="JBBDHD010000123">
    <property type="protein sequence ID" value="MFH7599378.1"/>
    <property type="molecule type" value="Genomic_DNA"/>
</dbReference>
<sequence length="230" mass="22994">MDISGVRIRGLRAALFSALVVLLSAGSHVLLSRVPLPPALLGGAFAGVFVIAYALAGRERGFGPIAGLLVPLELAADTVFTAGQRVCYGPAGGPVAGPLHALGLDGLCGGTPVGAPLAEVAGPVGDPAALLSAPGPWTPWLLLGAHVGVGLIAAAWLRRGERALARLLRAVAAFAFRPLLLAAASVAAGPGRVRRALPAALPGAVARTRFPAHSVGRRGPPVRTATLASV</sequence>
<dbReference type="Proteomes" id="UP001610631">
    <property type="component" value="Unassembled WGS sequence"/>
</dbReference>